<name>A0A0D3IEM9_EMIH1</name>
<evidence type="ECO:0008006" key="3">
    <source>
        <dbReference type="Google" id="ProtNLM"/>
    </source>
</evidence>
<reference evidence="1" key="2">
    <citation type="submission" date="2024-10" db="UniProtKB">
        <authorList>
            <consortium name="EnsemblProtists"/>
        </authorList>
    </citation>
    <scope>IDENTIFICATION</scope>
</reference>
<proteinExistence type="predicted"/>
<keyword evidence="2" id="KW-1185">Reference proteome</keyword>
<reference evidence="2" key="1">
    <citation type="journal article" date="2013" name="Nature">
        <title>Pan genome of the phytoplankton Emiliania underpins its global distribution.</title>
        <authorList>
            <person name="Read B.A."/>
            <person name="Kegel J."/>
            <person name="Klute M.J."/>
            <person name="Kuo A."/>
            <person name="Lefebvre S.C."/>
            <person name="Maumus F."/>
            <person name="Mayer C."/>
            <person name="Miller J."/>
            <person name="Monier A."/>
            <person name="Salamov A."/>
            <person name="Young J."/>
            <person name="Aguilar M."/>
            <person name="Claverie J.M."/>
            <person name="Frickenhaus S."/>
            <person name="Gonzalez K."/>
            <person name="Herman E.K."/>
            <person name="Lin Y.C."/>
            <person name="Napier J."/>
            <person name="Ogata H."/>
            <person name="Sarno A.F."/>
            <person name="Shmutz J."/>
            <person name="Schroeder D."/>
            <person name="de Vargas C."/>
            <person name="Verret F."/>
            <person name="von Dassow P."/>
            <person name="Valentin K."/>
            <person name="Van de Peer Y."/>
            <person name="Wheeler G."/>
            <person name="Dacks J.B."/>
            <person name="Delwiche C.F."/>
            <person name="Dyhrman S.T."/>
            <person name="Glockner G."/>
            <person name="John U."/>
            <person name="Richards T."/>
            <person name="Worden A.Z."/>
            <person name="Zhang X."/>
            <person name="Grigoriev I.V."/>
            <person name="Allen A.E."/>
            <person name="Bidle K."/>
            <person name="Borodovsky M."/>
            <person name="Bowler C."/>
            <person name="Brownlee C."/>
            <person name="Cock J.M."/>
            <person name="Elias M."/>
            <person name="Gladyshev V.N."/>
            <person name="Groth M."/>
            <person name="Guda C."/>
            <person name="Hadaegh A."/>
            <person name="Iglesias-Rodriguez M.D."/>
            <person name="Jenkins J."/>
            <person name="Jones B.M."/>
            <person name="Lawson T."/>
            <person name="Leese F."/>
            <person name="Lindquist E."/>
            <person name="Lobanov A."/>
            <person name="Lomsadze A."/>
            <person name="Malik S.B."/>
            <person name="Marsh M.E."/>
            <person name="Mackinder L."/>
            <person name="Mock T."/>
            <person name="Mueller-Roeber B."/>
            <person name="Pagarete A."/>
            <person name="Parker M."/>
            <person name="Probert I."/>
            <person name="Quesneville H."/>
            <person name="Raines C."/>
            <person name="Rensing S.A."/>
            <person name="Riano-Pachon D.M."/>
            <person name="Richier S."/>
            <person name="Rokitta S."/>
            <person name="Shiraiwa Y."/>
            <person name="Soanes D.M."/>
            <person name="van der Giezen M."/>
            <person name="Wahlund T.M."/>
            <person name="Williams B."/>
            <person name="Wilson W."/>
            <person name="Wolfe G."/>
            <person name="Wurch L.L."/>
        </authorList>
    </citation>
    <scope>NUCLEOTIDE SEQUENCE</scope>
</reference>
<organism evidence="1 2">
    <name type="scientific">Emiliania huxleyi (strain CCMP1516)</name>
    <dbReference type="NCBI Taxonomy" id="280463"/>
    <lineage>
        <taxon>Eukaryota</taxon>
        <taxon>Haptista</taxon>
        <taxon>Haptophyta</taxon>
        <taxon>Prymnesiophyceae</taxon>
        <taxon>Isochrysidales</taxon>
        <taxon>Noelaerhabdaceae</taxon>
        <taxon>Emiliania</taxon>
    </lineage>
</organism>
<evidence type="ECO:0000313" key="2">
    <source>
        <dbReference type="Proteomes" id="UP000013827"/>
    </source>
</evidence>
<dbReference type="Proteomes" id="UP000013827">
    <property type="component" value="Unassembled WGS sequence"/>
</dbReference>
<protein>
    <recommendedName>
        <fullName evidence="3">Secreted protein</fullName>
    </recommendedName>
</protein>
<dbReference type="EnsemblProtists" id="EOD09714">
    <property type="protein sequence ID" value="EOD09714"/>
    <property type="gene ID" value="EMIHUDRAFT_257942"/>
</dbReference>
<dbReference type="RefSeq" id="XP_005762143.1">
    <property type="nucleotide sequence ID" value="XM_005762086.1"/>
</dbReference>
<evidence type="ECO:0000313" key="1">
    <source>
        <dbReference type="EnsemblProtists" id="EOD09714"/>
    </source>
</evidence>
<dbReference type="GeneID" id="17255867"/>
<dbReference type="AlphaFoldDB" id="A0A0D3IEM9"/>
<accession>A0A0D3IEM9</accession>
<dbReference type="KEGG" id="ehx:EMIHUDRAFT_257942"/>
<dbReference type="PaxDb" id="2903-EOD09714"/>
<dbReference type="HOGENOM" id="CLU_2908791_0_0_1"/>
<sequence length="62" mass="6526">MFARALISGTALLPGAPLCAYRTNGDTSVLWFASHGARLSIGRGRSPTVGPLLPDVFARGRQ</sequence>